<evidence type="ECO:0000313" key="11">
    <source>
        <dbReference type="Proteomes" id="UP001069802"/>
    </source>
</evidence>
<dbReference type="Pfam" id="PF02518">
    <property type="entry name" value="HATPase_c"/>
    <property type="match status" value="1"/>
</dbReference>
<dbReference type="PANTHER" id="PTHR45339:SF1">
    <property type="entry name" value="HYBRID SIGNAL TRANSDUCTION HISTIDINE KINASE J"/>
    <property type="match status" value="1"/>
</dbReference>
<keyword evidence="10" id="KW-0547">Nucleotide-binding</keyword>
<dbReference type="PROSITE" id="PS50110">
    <property type="entry name" value="RESPONSE_REGULATORY"/>
    <property type="match status" value="1"/>
</dbReference>
<evidence type="ECO:0000256" key="4">
    <source>
        <dbReference type="ARBA" id="ARBA00023012"/>
    </source>
</evidence>
<proteinExistence type="predicted"/>
<keyword evidence="11" id="KW-1185">Reference proteome</keyword>
<organism evidence="10 11">
    <name type="scientific">Kiloniella laminariae</name>
    <dbReference type="NCBI Taxonomy" id="454162"/>
    <lineage>
        <taxon>Bacteria</taxon>
        <taxon>Pseudomonadati</taxon>
        <taxon>Pseudomonadota</taxon>
        <taxon>Alphaproteobacteria</taxon>
        <taxon>Rhodospirillales</taxon>
        <taxon>Kiloniellaceae</taxon>
        <taxon>Kiloniella</taxon>
    </lineage>
</organism>
<feature type="domain" description="Histidine kinase" evidence="8">
    <location>
        <begin position="291"/>
        <end position="537"/>
    </location>
</feature>
<feature type="modified residue" description="4-aspartylphosphate" evidence="5">
    <location>
        <position position="636"/>
    </location>
</feature>
<dbReference type="Proteomes" id="UP001069802">
    <property type="component" value="Unassembled WGS sequence"/>
</dbReference>
<dbReference type="InterPro" id="IPR004358">
    <property type="entry name" value="Sig_transdc_His_kin-like_C"/>
</dbReference>
<gene>
    <name evidence="10" type="ORF">O4H49_02460</name>
</gene>
<dbReference type="SMART" id="SM00387">
    <property type="entry name" value="HATPase_c"/>
    <property type="match status" value="1"/>
</dbReference>
<comment type="catalytic activity">
    <reaction evidence="1">
        <text>ATP + protein L-histidine = ADP + protein N-phospho-L-histidine.</text>
        <dbReference type="EC" id="2.7.13.3"/>
    </reaction>
</comment>
<keyword evidence="3 5" id="KW-0597">Phosphoprotein</keyword>
<feature type="transmembrane region" description="Helical" evidence="7">
    <location>
        <begin position="21"/>
        <end position="43"/>
    </location>
</feature>
<dbReference type="InterPro" id="IPR003594">
    <property type="entry name" value="HATPase_dom"/>
</dbReference>
<dbReference type="Pfam" id="PF00072">
    <property type="entry name" value="Response_reg"/>
    <property type="match status" value="1"/>
</dbReference>
<dbReference type="PROSITE" id="PS50109">
    <property type="entry name" value="HIS_KIN"/>
    <property type="match status" value="1"/>
</dbReference>
<dbReference type="InterPro" id="IPR001789">
    <property type="entry name" value="Sig_transdc_resp-reg_receiver"/>
</dbReference>
<dbReference type="EMBL" id="JAPWGY010000001">
    <property type="protein sequence ID" value="MCZ4279623.1"/>
    <property type="molecule type" value="Genomic_DNA"/>
</dbReference>
<evidence type="ECO:0000256" key="3">
    <source>
        <dbReference type="ARBA" id="ARBA00022553"/>
    </source>
</evidence>
<dbReference type="InterPro" id="IPR005467">
    <property type="entry name" value="His_kinase_dom"/>
</dbReference>
<keyword evidence="7" id="KW-0472">Membrane</keyword>
<evidence type="ECO:0000313" key="10">
    <source>
        <dbReference type="EMBL" id="MCZ4279623.1"/>
    </source>
</evidence>
<dbReference type="SUPFAM" id="SSF52172">
    <property type="entry name" value="CheY-like"/>
    <property type="match status" value="1"/>
</dbReference>
<dbReference type="InterPro" id="IPR036890">
    <property type="entry name" value="HATPase_C_sf"/>
</dbReference>
<dbReference type="CDD" id="cd17546">
    <property type="entry name" value="REC_hyHK_CKI1_RcsC-like"/>
    <property type="match status" value="1"/>
</dbReference>
<evidence type="ECO:0000256" key="7">
    <source>
        <dbReference type="SAM" id="Phobius"/>
    </source>
</evidence>
<evidence type="ECO:0000256" key="2">
    <source>
        <dbReference type="ARBA" id="ARBA00012438"/>
    </source>
</evidence>
<dbReference type="Gene3D" id="3.40.50.2300">
    <property type="match status" value="1"/>
</dbReference>
<reference evidence="10" key="1">
    <citation type="submission" date="2022-12" db="EMBL/GenBank/DDBJ databases">
        <title>Bacterial isolates from different developmental stages of Nematostella vectensis.</title>
        <authorList>
            <person name="Fraune S."/>
        </authorList>
    </citation>
    <scope>NUCLEOTIDE SEQUENCE</scope>
    <source>
        <strain evidence="10">G21630-S1</strain>
    </source>
</reference>
<dbReference type="PRINTS" id="PR00344">
    <property type="entry name" value="BCTRLSENSOR"/>
</dbReference>
<dbReference type="SUPFAM" id="SSF47384">
    <property type="entry name" value="Homodimeric domain of signal transducing histidine kinase"/>
    <property type="match status" value="1"/>
</dbReference>
<dbReference type="InterPro" id="IPR036097">
    <property type="entry name" value="HisK_dim/P_sf"/>
</dbReference>
<dbReference type="SMART" id="SM00388">
    <property type="entry name" value="HisKA"/>
    <property type="match status" value="1"/>
</dbReference>
<dbReference type="PANTHER" id="PTHR45339">
    <property type="entry name" value="HYBRID SIGNAL TRANSDUCTION HISTIDINE KINASE J"/>
    <property type="match status" value="1"/>
</dbReference>
<keyword evidence="7" id="KW-1133">Transmembrane helix</keyword>
<dbReference type="Gene3D" id="1.10.287.130">
    <property type="match status" value="1"/>
</dbReference>
<dbReference type="SMART" id="SM00448">
    <property type="entry name" value="REC"/>
    <property type="match status" value="1"/>
</dbReference>
<sequence>MLFQRHSPSHQTAEKQLAHRLATHVVLVSLAVGLAMSLLANYLDLLGSKRFFRSTIQQVIQTNGQTAARAAYNLNADLAGEVAQGLLEYNTIIDVTILDDRYNVLSSQIKEVPGKKNWLIQQMFGGLHHFEIELRTLDDPEVKAGYLQVIANPAEIAGTFLNRAFAEMAFQLIQSLLVAAILSLVYYHLLVRPLLGISTALANADPDKPKETRLKVPLRNEGDELYVLAQSGNRLLDCIATRGTERDRAEDALRKSAETLEERIAERTAELEKQFLAAQAANRAKQEFLASMSHEIRTPMTAVMGLADLLLENHLVPENQEKVEKIKEATQSLLVIINDILDLSKIEAGKFELEQIDFEFRPEIRKTLEIIEARAAEKNLSLELNIAPDVPEGLHGDPTRLRQILINLLGNAVKFTHQGGIELEITRGSSPHPVEAQEQNKKQTINQTEDKSTKDGPDPIWLMLRVSDSGIGIPVHILPELFNEFTQADASISRQYEGTGLGLAISHRLAEHMGGSITVESTVGEGSTFTVKLPLAPVTSPLAKINPAPATAYQTRRPLRILVVDDNRLNQRIISSIMEKYGHSITLANDGQEAVELISSFAGLNSAERNHPRSRPEEQADTTATFELCPELILMDVRMPVMSGPEATRAIRKLDHEMSHIPIVALTADAMEDHVVEYLEAGMNAFVAKPIDHLKLLQVINQVMAAEIHQPVPAPLNDTLAKPALSSAD</sequence>
<evidence type="ECO:0000256" key="6">
    <source>
        <dbReference type="SAM" id="MobiDB-lite"/>
    </source>
</evidence>
<accession>A0ABT4LEU0</accession>
<name>A0ABT4LEU0_9PROT</name>
<keyword evidence="7" id="KW-0812">Transmembrane</keyword>
<keyword evidence="10" id="KW-0067">ATP-binding</keyword>
<dbReference type="GO" id="GO:0005524">
    <property type="term" value="F:ATP binding"/>
    <property type="evidence" value="ECO:0007669"/>
    <property type="project" value="UniProtKB-KW"/>
</dbReference>
<feature type="region of interest" description="Disordered" evidence="6">
    <location>
        <begin position="427"/>
        <end position="458"/>
    </location>
</feature>
<feature type="domain" description="Response regulatory" evidence="9">
    <location>
        <begin position="560"/>
        <end position="704"/>
    </location>
</feature>
<dbReference type="CDD" id="cd16922">
    <property type="entry name" value="HATPase_EvgS-ArcB-TorS-like"/>
    <property type="match status" value="1"/>
</dbReference>
<evidence type="ECO:0000256" key="5">
    <source>
        <dbReference type="PROSITE-ProRule" id="PRU00169"/>
    </source>
</evidence>
<evidence type="ECO:0000259" key="9">
    <source>
        <dbReference type="PROSITE" id="PS50110"/>
    </source>
</evidence>
<dbReference type="SUPFAM" id="SSF55874">
    <property type="entry name" value="ATPase domain of HSP90 chaperone/DNA topoisomerase II/histidine kinase"/>
    <property type="match status" value="1"/>
</dbReference>
<feature type="compositionally biased region" description="Basic and acidic residues" evidence="6">
    <location>
        <begin position="448"/>
        <end position="457"/>
    </location>
</feature>
<keyword evidence="4" id="KW-0902">Two-component regulatory system</keyword>
<dbReference type="Pfam" id="PF00512">
    <property type="entry name" value="HisKA"/>
    <property type="match status" value="1"/>
</dbReference>
<evidence type="ECO:0000259" key="8">
    <source>
        <dbReference type="PROSITE" id="PS50109"/>
    </source>
</evidence>
<dbReference type="RefSeq" id="WP_269421823.1">
    <property type="nucleotide sequence ID" value="NZ_JAPWGY010000001.1"/>
</dbReference>
<dbReference type="InterPro" id="IPR011006">
    <property type="entry name" value="CheY-like_superfamily"/>
</dbReference>
<comment type="caution">
    <text evidence="10">The sequence shown here is derived from an EMBL/GenBank/DDBJ whole genome shotgun (WGS) entry which is preliminary data.</text>
</comment>
<evidence type="ECO:0000256" key="1">
    <source>
        <dbReference type="ARBA" id="ARBA00000085"/>
    </source>
</evidence>
<dbReference type="CDD" id="cd00082">
    <property type="entry name" value="HisKA"/>
    <property type="match status" value="1"/>
</dbReference>
<dbReference type="InterPro" id="IPR003661">
    <property type="entry name" value="HisK_dim/P_dom"/>
</dbReference>
<dbReference type="EC" id="2.7.13.3" evidence="2"/>
<protein>
    <recommendedName>
        <fullName evidence="2">histidine kinase</fullName>
        <ecNumber evidence="2">2.7.13.3</ecNumber>
    </recommendedName>
</protein>
<dbReference type="Gene3D" id="3.30.565.10">
    <property type="entry name" value="Histidine kinase-like ATPase, C-terminal domain"/>
    <property type="match status" value="1"/>
</dbReference>